<dbReference type="EMBL" id="SNRY01006719">
    <property type="protein sequence ID" value="KAA6311951.1"/>
    <property type="molecule type" value="Genomic_DNA"/>
</dbReference>
<dbReference type="SUPFAM" id="SSF53187">
    <property type="entry name" value="Zn-dependent exopeptidases"/>
    <property type="match status" value="1"/>
</dbReference>
<reference evidence="2" key="1">
    <citation type="submission" date="2019-03" db="EMBL/GenBank/DDBJ databases">
        <title>Single cell metagenomics reveals metabolic interactions within the superorganism composed of flagellate Streblomastix strix and complex community of Bacteroidetes bacteria on its surface.</title>
        <authorList>
            <person name="Treitli S.C."/>
            <person name="Kolisko M."/>
            <person name="Husnik F."/>
            <person name="Keeling P."/>
            <person name="Hampl V."/>
        </authorList>
    </citation>
    <scope>NUCLEOTIDE SEQUENCE</scope>
    <source>
        <strain evidence="2">STM</strain>
    </source>
</reference>
<gene>
    <name evidence="2" type="ORF">EZS27_037025</name>
</gene>
<feature type="non-terminal residue" evidence="2">
    <location>
        <position position="1"/>
    </location>
</feature>
<dbReference type="PANTHER" id="PTHR12147:SF26">
    <property type="entry name" value="PEPTIDASE M28 DOMAIN-CONTAINING PROTEIN"/>
    <property type="match status" value="1"/>
</dbReference>
<evidence type="ECO:0000313" key="2">
    <source>
        <dbReference type="EMBL" id="KAA6311951.1"/>
    </source>
</evidence>
<dbReference type="Gene3D" id="3.40.630.10">
    <property type="entry name" value="Zn peptidases"/>
    <property type="match status" value="1"/>
</dbReference>
<name>A0A5J4PT08_9ZZZZ</name>
<organism evidence="2">
    <name type="scientific">termite gut metagenome</name>
    <dbReference type="NCBI Taxonomy" id="433724"/>
    <lineage>
        <taxon>unclassified sequences</taxon>
        <taxon>metagenomes</taxon>
        <taxon>organismal metagenomes</taxon>
    </lineage>
</organism>
<dbReference type="AlphaFoldDB" id="A0A5J4PT08"/>
<dbReference type="InterPro" id="IPR045175">
    <property type="entry name" value="M28_fam"/>
</dbReference>
<protein>
    <recommendedName>
        <fullName evidence="1">Peptidase M28 domain-containing protein</fullName>
    </recommendedName>
</protein>
<feature type="domain" description="Peptidase M28" evidence="1">
    <location>
        <begin position="31"/>
        <end position="249"/>
    </location>
</feature>
<dbReference type="GO" id="GO:0008235">
    <property type="term" value="F:metalloexopeptidase activity"/>
    <property type="evidence" value="ECO:0007669"/>
    <property type="project" value="InterPro"/>
</dbReference>
<dbReference type="PANTHER" id="PTHR12147">
    <property type="entry name" value="METALLOPEPTIDASE M28 FAMILY MEMBER"/>
    <property type="match status" value="1"/>
</dbReference>
<dbReference type="InterPro" id="IPR007484">
    <property type="entry name" value="Peptidase_M28"/>
</dbReference>
<comment type="caution">
    <text evidence="2">The sequence shown here is derived from an EMBL/GenBank/DDBJ whole genome shotgun (WGS) entry which is preliminary data.</text>
</comment>
<evidence type="ECO:0000259" key="1">
    <source>
        <dbReference type="Pfam" id="PF04389"/>
    </source>
</evidence>
<proteinExistence type="predicted"/>
<accession>A0A5J4PT08</accession>
<dbReference type="Pfam" id="PF04389">
    <property type="entry name" value="Peptidase_M28"/>
    <property type="match status" value="1"/>
</dbReference>
<sequence length="261" mass="29306">AREKYVEFQVHPDSIAKYKQGSSYRRLQLQNVVGYIEGKKKEEYVVLGAHYDHVGIDELLVGDQIYNGADDNGAAVIAVLQAAKAFVASGIKPERSIIFAFWDGEEVNYLGSEYFVLNFPQLSRISAYVNLDMIGRSDGYVPVFYPEFDVSAPTAENSALGKQFHLLYTRELTGASQQLMKDIQLQNLNVEPKQGVINPAARGSDQLSFSLRGVPVQWFFTGLHPDYHTPQDEINRIDLDKLTDLTKAVYLSVEQLANLHE</sequence>
<dbReference type="GO" id="GO:0006508">
    <property type="term" value="P:proteolysis"/>
    <property type="evidence" value="ECO:0007669"/>
    <property type="project" value="InterPro"/>
</dbReference>